<accession>J9FFK2</accession>
<dbReference type="GO" id="GO:0009341">
    <property type="term" value="C:beta-galactosidase complex"/>
    <property type="evidence" value="ECO:0007669"/>
    <property type="project" value="TreeGrafter"/>
</dbReference>
<evidence type="ECO:0000259" key="5">
    <source>
        <dbReference type="Pfam" id="PF02836"/>
    </source>
</evidence>
<dbReference type="InterPro" id="IPR023232">
    <property type="entry name" value="Glyco_hydro_2_AS"/>
</dbReference>
<gene>
    <name evidence="6" type="ORF">EVA_18680</name>
</gene>
<dbReference type="PANTHER" id="PTHR46323">
    <property type="entry name" value="BETA-GALACTOSIDASE"/>
    <property type="match status" value="1"/>
</dbReference>
<keyword evidence="3 6" id="KW-0378">Hydrolase</keyword>
<organism evidence="6">
    <name type="scientific">gut metagenome</name>
    <dbReference type="NCBI Taxonomy" id="749906"/>
    <lineage>
        <taxon>unclassified sequences</taxon>
        <taxon>metagenomes</taxon>
        <taxon>organismal metagenomes</taxon>
    </lineage>
</organism>
<dbReference type="Pfam" id="PF02836">
    <property type="entry name" value="Glyco_hydro_2_C"/>
    <property type="match status" value="1"/>
</dbReference>
<sequence>GVNTQDAHPEYGRAIDMATMLQDVRMMKQANVNTVRTSHYPRQPKMYAMFDAFGLYVMDEADVECHYAGEHGGDLSDRPEWRAAYLDRTERMVVRDRNHPSIVFWSLGNESGDGRNLQATYAFAHDHGDGRPVHSSPWGSQGTPGSDLNSRMYPSVAEAQDYAHKPAYGYDRPIIFSEYAHAMGQAVGN</sequence>
<evidence type="ECO:0000256" key="4">
    <source>
        <dbReference type="ARBA" id="ARBA00023295"/>
    </source>
</evidence>
<dbReference type="PROSITE" id="PS00719">
    <property type="entry name" value="GLYCOSYL_HYDROL_F2_1"/>
    <property type="match status" value="1"/>
</dbReference>
<proteinExistence type="predicted"/>
<feature type="non-terminal residue" evidence="6">
    <location>
        <position position="1"/>
    </location>
</feature>
<dbReference type="SUPFAM" id="SSF51445">
    <property type="entry name" value="(Trans)glycosidases"/>
    <property type="match status" value="1"/>
</dbReference>
<dbReference type="GO" id="GO:0004565">
    <property type="term" value="F:beta-galactosidase activity"/>
    <property type="evidence" value="ECO:0007669"/>
    <property type="project" value="UniProtKB-EC"/>
</dbReference>
<dbReference type="Gene3D" id="3.20.20.80">
    <property type="entry name" value="Glycosidases"/>
    <property type="match status" value="1"/>
</dbReference>
<dbReference type="PANTHER" id="PTHR46323:SF2">
    <property type="entry name" value="BETA-GALACTOSIDASE"/>
    <property type="match status" value="1"/>
</dbReference>
<comment type="catalytic activity">
    <reaction evidence="1">
        <text>Hydrolysis of terminal non-reducing beta-D-galactose residues in beta-D-galactosides.</text>
        <dbReference type="EC" id="3.2.1.23"/>
    </reaction>
</comment>
<evidence type="ECO:0000256" key="2">
    <source>
        <dbReference type="ARBA" id="ARBA00012756"/>
    </source>
</evidence>
<dbReference type="InterPro" id="IPR017853">
    <property type="entry name" value="GH"/>
</dbReference>
<feature type="domain" description="Glycoside hydrolase family 2 catalytic" evidence="5">
    <location>
        <begin position="1"/>
        <end position="188"/>
    </location>
</feature>
<feature type="non-terminal residue" evidence="6">
    <location>
        <position position="189"/>
    </location>
</feature>
<dbReference type="InterPro" id="IPR050347">
    <property type="entry name" value="Bact_Beta-galactosidase"/>
</dbReference>
<evidence type="ECO:0000256" key="1">
    <source>
        <dbReference type="ARBA" id="ARBA00001412"/>
    </source>
</evidence>
<evidence type="ECO:0000256" key="3">
    <source>
        <dbReference type="ARBA" id="ARBA00022801"/>
    </source>
</evidence>
<dbReference type="InterPro" id="IPR023230">
    <property type="entry name" value="Glyco_hydro_2_CS"/>
</dbReference>
<dbReference type="PROSITE" id="PS00608">
    <property type="entry name" value="GLYCOSYL_HYDROL_F2_2"/>
    <property type="match status" value="1"/>
</dbReference>
<dbReference type="EMBL" id="AMCI01007101">
    <property type="protein sequence ID" value="EJW93213.1"/>
    <property type="molecule type" value="Genomic_DNA"/>
</dbReference>
<dbReference type="EC" id="3.2.1.23" evidence="2"/>
<dbReference type="InterPro" id="IPR006101">
    <property type="entry name" value="Glyco_hydro_2"/>
</dbReference>
<dbReference type="PRINTS" id="PR00132">
    <property type="entry name" value="GLHYDRLASE2"/>
</dbReference>
<dbReference type="GO" id="GO:0005990">
    <property type="term" value="P:lactose catabolic process"/>
    <property type="evidence" value="ECO:0007669"/>
    <property type="project" value="TreeGrafter"/>
</dbReference>
<reference evidence="6" key="1">
    <citation type="journal article" date="2012" name="PLoS ONE">
        <title>Gene sets for utilization of primary and secondary nutrition supplies in the distal gut of endangered iberian lynx.</title>
        <authorList>
            <person name="Alcaide M."/>
            <person name="Messina E."/>
            <person name="Richter M."/>
            <person name="Bargiela R."/>
            <person name="Peplies J."/>
            <person name="Huws S.A."/>
            <person name="Newbold C.J."/>
            <person name="Golyshin P.N."/>
            <person name="Simon M.A."/>
            <person name="Lopez G."/>
            <person name="Yakimov M.M."/>
            <person name="Ferrer M."/>
        </authorList>
    </citation>
    <scope>NUCLEOTIDE SEQUENCE</scope>
</reference>
<protein>
    <recommendedName>
        <fullName evidence="2">beta-galactosidase</fullName>
        <ecNumber evidence="2">3.2.1.23</ecNumber>
    </recommendedName>
</protein>
<dbReference type="InterPro" id="IPR006103">
    <property type="entry name" value="Glyco_hydro_2_cat"/>
</dbReference>
<dbReference type="AlphaFoldDB" id="J9FFK2"/>
<evidence type="ECO:0000313" key="6">
    <source>
        <dbReference type="EMBL" id="EJW93213.1"/>
    </source>
</evidence>
<comment type="caution">
    <text evidence="6">The sequence shown here is derived from an EMBL/GenBank/DDBJ whole genome shotgun (WGS) entry which is preliminary data.</text>
</comment>
<keyword evidence="4 6" id="KW-0326">Glycosidase</keyword>
<name>J9FFK2_9ZZZZ</name>